<protein>
    <recommendedName>
        <fullName evidence="6">ABC transporter domain-containing protein</fullName>
    </recommendedName>
</protein>
<name>A0A813KD54_POLGL</name>
<evidence type="ECO:0000256" key="3">
    <source>
        <dbReference type="ARBA" id="ARBA00022840"/>
    </source>
</evidence>
<feature type="domain" description="ABC transporter" evidence="6">
    <location>
        <begin position="359"/>
        <end position="674"/>
    </location>
</feature>
<keyword evidence="3" id="KW-0067">ATP-binding</keyword>
<feature type="transmembrane region" description="Helical" evidence="5">
    <location>
        <begin position="668"/>
        <end position="697"/>
    </location>
</feature>
<keyword evidence="2" id="KW-0547">Nucleotide-binding</keyword>
<dbReference type="PANTHER" id="PTHR19211:SF14">
    <property type="entry name" value="ATP-BINDING CASSETTE SUB-FAMILY F MEMBER 1"/>
    <property type="match status" value="1"/>
</dbReference>
<keyword evidence="5" id="KW-0812">Transmembrane</keyword>
<evidence type="ECO:0000259" key="6">
    <source>
        <dbReference type="PROSITE" id="PS50893"/>
    </source>
</evidence>
<reference evidence="7" key="1">
    <citation type="submission" date="2021-02" db="EMBL/GenBank/DDBJ databases">
        <authorList>
            <person name="Dougan E. K."/>
            <person name="Rhodes N."/>
            <person name="Thang M."/>
            <person name="Chan C."/>
        </authorList>
    </citation>
    <scope>NUCLEOTIDE SEQUENCE</scope>
</reference>
<feature type="domain" description="ABC transporter" evidence="6">
    <location>
        <begin position="96"/>
        <end position="319"/>
    </location>
</feature>
<evidence type="ECO:0000256" key="4">
    <source>
        <dbReference type="SAM" id="MobiDB-lite"/>
    </source>
</evidence>
<evidence type="ECO:0000256" key="5">
    <source>
        <dbReference type="SAM" id="Phobius"/>
    </source>
</evidence>
<comment type="caution">
    <text evidence="7">The sequence shown here is derived from an EMBL/GenBank/DDBJ whole genome shotgun (WGS) entry which is preliminary data.</text>
</comment>
<feature type="compositionally biased region" description="Basic and acidic residues" evidence="4">
    <location>
        <begin position="433"/>
        <end position="457"/>
    </location>
</feature>
<accession>A0A813KD54</accession>
<dbReference type="Gene3D" id="3.40.50.300">
    <property type="entry name" value="P-loop containing nucleotide triphosphate hydrolases"/>
    <property type="match status" value="2"/>
</dbReference>
<gene>
    <name evidence="7" type="ORF">PGLA2088_LOCUS31115</name>
</gene>
<dbReference type="AlphaFoldDB" id="A0A813KD54"/>
<dbReference type="InterPro" id="IPR017871">
    <property type="entry name" value="ABC_transporter-like_CS"/>
</dbReference>
<sequence length="702" mass="75904">MESAVRKAVLAACPKCASDVCDYLADSAVAVLEDENDKEAFQEALEAATAPFLEEYGVSAAEVVAFCKVVACAAFPMAKVSSKAAKAGTDDGDLLCRLPNLMMMYGGSSQPLLRNATLELIKGHRYGIVGANGSGKTTLMGRIANKDIAGLPAAIRVVHLSHDTIVQGVNPTTFVREYSQLRSASDSASPDDALLAQALTGVGFDEASLGKTVLELSGGWQMRLALACAVAQKANLLILDEPTNHLDSAGVQWLIEFINTRCVGGEEGGTAMIVSHDPDFLDQVCSDVVHFTSDARLDYHPGNFTSFKNTVLKGDQAKATALLETGSSPAGGVAEGSKMLFPSPERLGSTAAERKSPVLTLQGVSFQYNKEEEKSVFHDVDMQLSMDSRVGIVGKNGAGKSTLLQVIADRMRPTSGERWYMQAAVGKAARFRQGFDSETPEKDPKPLTESQKADRKRLGMQFGKKSKPMQALLGRRETFKGGYGESAAGSSKEYTYEVQWEGLGDAEISWERKGKILQCGCEAMLEDLEDRLWSAWAGVEQRPLSTEEILQHLGPFGLPEEICLSRKIGMLSSGQKIKLMFGAALWTRPQFLCMDEPTNFLDLETVALLQDALKGYRGGYAIVTHNESFVADVCTDIWTVADGQVWGKDGKVLKPTRVKAKAKAKTGYLVAVSVTFYFIIALSTVICCCFVYCIFVLSPKCI</sequence>
<dbReference type="InterPro" id="IPR050611">
    <property type="entry name" value="ABCF"/>
</dbReference>
<dbReference type="CDD" id="cd03221">
    <property type="entry name" value="ABCF_EF-3"/>
    <property type="match status" value="1"/>
</dbReference>
<dbReference type="GO" id="GO:0016887">
    <property type="term" value="F:ATP hydrolysis activity"/>
    <property type="evidence" value="ECO:0007669"/>
    <property type="project" value="InterPro"/>
</dbReference>
<dbReference type="SMART" id="SM00382">
    <property type="entry name" value="AAA"/>
    <property type="match status" value="2"/>
</dbReference>
<dbReference type="InterPro" id="IPR027417">
    <property type="entry name" value="P-loop_NTPase"/>
</dbReference>
<dbReference type="Proteomes" id="UP000626109">
    <property type="component" value="Unassembled WGS sequence"/>
</dbReference>
<dbReference type="GO" id="GO:0005524">
    <property type="term" value="F:ATP binding"/>
    <property type="evidence" value="ECO:0007669"/>
    <property type="project" value="UniProtKB-KW"/>
</dbReference>
<evidence type="ECO:0000256" key="1">
    <source>
        <dbReference type="ARBA" id="ARBA00022737"/>
    </source>
</evidence>
<feature type="region of interest" description="Disordered" evidence="4">
    <location>
        <begin position="431"/>
        <end position="458"/>
    </location>
</feature>
<keyword evidence="1" id="KW-0677">Repeat</keyword>
<dbReference type="PANTHER" id="PTHR19211">
    <property type="entry name" value="ATP-BINDING TRANSPORT PROTEIN-RELATED"/>
    <property type="match status" value="1"/>
</dbReference>
<evidence type="ECO:0000256" key="2">
    <source>
        <dbReference type="ARBA" id="ARBA00022741"/>
    </source>
</evidence>
<evidence type="ECO:0000313" key="8">
    <source>
        <dbReference type="Proteomes" id="UP000626109"/>
    </source>
</evidence>
<proteinExistence type="predicted"/>
<evidence type="ECO:0000313" key="7">
    <source>
        <dbReference type="EMBL" id="CAE8699319.1"/>
    </source>
</evidence>
<keyword evidence="5" id="KW-0472">Membrane</keyword>
<keyword evidence="5" id="KW-1133">Transmembrane helix</keyword>
<dbReference type="InterPro" id="IPR003439">
    <property type="entry name" value="ABC_transporter-like_ATP-bd"/>
</dbReference>
<dbReference type="SUPFAM" id="SSF52540">
    <property type="entry name" value="P-loop containing nucleoside triphosphate hydrolases"/>
    <property type="match status" value="2"/>
</dbReference>
<dbReference type="InterPro" id="IPR003593">
    <property type="entry name" value="AAA+_ATPase"/>
</dbReference>
<organism evidence="7 8">
    <name type="scientific">Polarella glacialis</name>
    <name type="common">Dinoflagellate</name>
    <dbReference type="NCBI Taxonomy" id="89957"/>
    <lineage>
        <taxon>Eukaryota</taxon>
        <taxon>Sar</taxon>
        <taxon>Alveolata</taxon>
        <taxon>Dinophyceae</taxon>
        <taxon>Suessiales</taxon>
        <taxon>Suessiaceae</taxon>
        <taxon>Polarella</taxon>
    </lineage>
</organism>
<dbReference type="Pfam" id="PF00005">
    <property type="entry name" value="ABC_tran"/>
    <property type="match status" value="2"/>
</dbReference>
<dbReference type="PROSITE" id="PS50893">
    <property type="entry name" value="ABC_TRANSPORTER_2"/>
    <property type="match status" value="2"/>
</dbReference>
<dbReference type="PROSITE" id="PS00211">
    <property type="entry name" value="ABC_TRANSPORTER_1"/>
    <property type="match status" value="1"/>
</dbReference>
<dbReference type="EMBL" id="CAJNNW010029174">
    <property type="protein sequence ID" value="CAE8699319.1"/>
    <property type="molecule type" value="Genomic_DNA"/>
</dbReference>